<dbReference type="RefSeq" id="XP_015695675.1">
    <property type="nucleotide sequence ID" value="XM_015840189.1"/>
</dbReference>
<keyword evidence="2" id="KW-0479">Metal-binding</keyword>
<evidence type="ECO:0000313" key="10">
    <source>
        <dbReference type="Proteomes" id="UP000006038"/>
    </source>
</evidence>
<dbReference type="GO" id="GO:0005829">
    <property type="term" value="C:cytosol"/>
    <property type="evidence" value="ECO:0007669"/>
    <property type="project" value="TreeGrafter"/>
</dbReference>
<name>J3MUL9_ORYBR</name>
<evidence type="ECO:0000256" key="2">
    <source>
        <dbReference type="ARBA" id="ARBA00022723"/>
    </source>
</evidence>
<dbReference type="GO" id="GO:0016579">
    <property type="term" value="P:protein deubiquitination"/>
    <property type="evidence" value="ECO:0007669"/>
    <property type="project" value="InterPro"/>
</dbReference>
<proteinExistence type="inferred from homology"/>
<dbReference type="PANTHER" id="PTHR24006">
    <property type="entry name" value="UBIQUITIN CARBOXYL-TERMINAL HYDROLASE"/>
    <property type="match status" value="1"/>
</dbReference>
<evidence type="ECO:0000256" key="1">
    <source>
        <dbReference type="ARBA" id="ARBA00009085"/>
    </source>
</evidence>
<dbReference type="SUPFAM" id="SSF57850">
    <property type="entry name" value="RING/U-box"/>
    <property type="match status" value="2"/>
</dbReference>
<evidence type="ECO:0000256" key="6">
    <source>
        <dbReference type="SAM" id="MobiDB-lite"/>
    </source>
</evidence>
<organism evidence="9">
    <name type="scientific">Oryza brachyantha</name>
    <name type="common">malo sina</name>
    <dbReference type="NCBI Taxonomy" id="4533"/>
    <lineage>
        <taxon>Eukaryota</taxon>
        <taxon>Viridiplantae</taxon>
        <taxon>Streptophyta</taxon>
        <taxon>Embryophyta</taxon>
        <taxon>Tracheophyta</taxon>
        <taxon>Spermatophyta</taxon>
        <taxon>Magnoliopsida</taxon>
        <taxon>Liliopsida</taxon>
        <taxon>Poales</taxon>
        <taxon>Poaceae</taxon>
        <taxon>BOP clade</taxon>
        <taxon>Oryzoideae</taxon>
        <taxon>Oryzeae</taxon>
        <taxon>Oryzinae</taxon>
        <taxon>Oryza</taxon>
    </lineage>
</organism>
<reference evidence="9" key="2">
    <citation type="submission" date="2013-04" db="UniProtKB">
        <authorList>
            <consortium name="EnsemblPlants"/>
        </authorList>
    </citation>
    <scope>IDENTIFICATION</scope>
</reference>
<evidence type="ECO:0000256" key="4">
    <source>
        <dbReference type="ARBA" id="ARBA00022833"/>
    </source>
</evidence>
<evidence type="ECO:0000259" key="8">
    <source>
        <dbReference type="PROSITE" id="PS50271"/>
    </source>
</evidence>
<protein>
    <submittedName>
        <fullName evidence="9">Ubiquitinyl hydrolase 1</fullName>
    </submittedName>
</protein>
<dbReference type="InterPro" id="IPR028889">
    <property type="entry name" value="USP"/>
</dbReference>
<dbReference type="GeneID" id="102705656"/>
<dbReference type="Gene3D" id="3.90.70.10">
    <property type="entry name" value="Cysteine proteinases"/>
    <property type="match status" value="2"/>
</dbReference>
<evidence type="ECO:0000256" key="5">
    <source>
        <dbReference type="PROSITE-ProRule" id="PRU00502"/>
    </source>
</evidence>
<dbReference type="PANTHER" id="PTHR24006:SF807">
    <property type="entry name" value="OS08G0527100 PROTEIN"/>
    <property type="match status" value="1"/>
</dbReference>
<dbReference type="OMA" id="PHIMKLP"/>
<sequence length="826" mass="91152">MEVPADPGRGDTAPPEVSKPKEKAAAPTSNTETGMCAHFQSFEEDMVMFISRLRSSERAPRCEHGLCENKVEKSSILVCLDCSSYLCIGDGTRNKPQGHARRHADLRQHCVAAFFSEPETLYCFTCERRLELDVSDMESDSDISSESGGCKHFLLDEEELTLIVSEISASKNVPACQHPECKITGKTHIMVCTGCNKHFCTRAEAKERPFGHARQHAKHCGHWVGLWYSDPHTMYCFTCEFDLALAAPNAEAGMVFGKEAFGQASGLVKEHVCPIRGMPNLGNTCYVNALLQCLFVLRKLRARMLAPDVPSDMLGVTLKELFEEVNNVDNARLLLNPMKFLTCVRILDARFVGIDMQDSHELLCFILDRLDKEEKLQMPAVAPTLVESIFSGEMSVAVSCRHCSYTSASSHEVIYDISAPLPSEMPPPKSIALPPRNISCMSREKTVIKLFPQVDMSNIEIVQAIAQGSDSHITGLELGDVAIEKICEPLDVDSIEVEKRSQSKDAVHVPSQTQKGNVPGEIVQLPTMADDLGQNDNAGLDNTSSELEVSMEAKKNTCSVEGAAEDKGKAQCSNIAYGKTEDNNSLASIEDCLALHFKSELLGWTCENCSKAAHHPSNTSSKDGEKMMATTRQNRVIDGDQTEHLVVQEAVPSCLPTEEPANHLSDQGQNASTLVQCNGKQVKLDHRADQVEANQKKREDRNQGANQIRLFSKLPPVLAIHLKRSLLTGKVRGHVSFEEILDVGRFMDPSSQDKDNSSYLLVGVIEHLGPRTSAGHWIAYVRQSREQPDGGSSSWFCANDMNIREVSLEQVLKCEGQHFFYERIGG</sequence>
<keyword evidence="4" id="KW-0862">Zinc</keyword>
<dbReference type="Pfam" id="PF00443">
    <property type="entry name" value="UCH"/>
    <property type="match status" value="1"/>
</dbReference>
<comment type="similarity">
    <text evidence="1">Belongs to the peptidase C19 family.</text>
</comment>
<dbReference type="SUPFAM" id="SSF54001">
    <property type="entry name" value="Cysteine proteinases"/>
    <property type="match status" value="1"/>
</dbReference>
<dbReference type="GO" id="GO:0004843">
    <property type="term" value="F:cysteine-type deubiquitinase activity"/>
    <property type="evidence" value="ECO:0007669"/>
    <property type="project" value="InterPro"/>
</dbReference>
<dbReference type="EnsemblPlants" id="OB08G28000.1">
    <property type="protein sequence ID" value="OB08G28000.1"/>
    <property type="gene ID" value="OB08G28000"/>
</dbReference>
<dbReference type="AlphaFoldDB" id="J3MUL9"/>
<dbReference type="HOGENOM" id="CLU_005952_0_0_1"/>
<evidence type="ECO:0000313" key="9">
    <source>
        <dbReference type="EnsemblPlants" id="OB08G28000.1"/>
    </source>
</evidence>
<feature type="domain" description="UBP-type" evidence="8">
    <location>
        <begin position="34"/>
        <end position="152"/>
    </location>
</feature>
<dbReference type="eggNOG" id="KOG1873">
    <property type="taxonomic scope" value="Eukaryota"/>
</dbReference>
<dbReference type="PROSITE" id="PS00972">
    <property type="entry name" value="USP_1"/>
    <property type="match status" value="1"/>
</dbReference>
<dbReference type="InterPro" id="IPR001394">
    <property type="entry name" value="Peptidase_C19_UCH"/>
</dbReference>
<dbReference type="Gene3D" id="3.30.40.10">
    <property type="entry name" value="Zinc/RING finger domain, C3HC4 (zinc finger)"/>
    <property type="match status" value="2"/>
</dbReference>
<feature type="domain" description="USP" evidence="7">
    <location>
        <begin position="276"/>
        <end position="824"/>
    </location>
</feature>
<dbReference type="GO" id="GO:0008270">
    <property type="term" value="F:zinc ion binding"/>
    <property type="evidence" value="ECO:0007669"/>
    <property type="project" value="UniProtKB-KW"/>
</dbReference>
<reference evidence="9" key="1">
    <citation type="journal article" date="2013" name="Nat. Commun.">
        <title>Whole-genome sequencing of Oryza brachyantha reveals mechanisms underlying Oryza genome evolution.</title>
        <authorList>
            <person name="Chen J."/>
            <person name="Huang Q."/>
            <person name="Gao D."/>
            <person name="Wang J."/>
            <person name="Lang Y."/>
            <person name="Liu T."/>
            <person name="Li B."/>
            <person name="Bai Z."/>
            <person name="Luis Goicoechea J."/>
            <person name="Liang C."/>
            <person name="Chen C."/>
            <person name="Zhang W."/>
            <person name="Sun S."/>
            <person name="Liao Y."/>
            <person name="Zhang X."/>
            <person name="Yang L."/>
            <person name="Song C."/>
            <person name="Wang M."/>
            <person name="Shi J."/>
            <person name="Liu G."/>
            <person name="Liu J."/>
            <person name="Zhou H."/>
            <person name="Zhou W."/>
            <person name="Yu Q."/>
            <person name="An N."/>
            <person name="Chen Y."/>
            <person name="Cai Q."/>
            <person name="Wang B."/>
            <person name="Liu B."/>
            <person name="Min J."/>
            <person name="Huang Y."/>
            <person name="Wu H."/>
            <person name="Li Z."/>
            <person name="Zhang Y."/>
            <person name="Yin Y."/>
            <person name="Song W."/>
            <person name="Jiang J."/>
            <person name="Jackson S.A."/>
            <person name="Wing R.A."/>
            <person name="Wang J."/>
            <person name="Chen M."/>
        </authorList>
    </citation>
    <scope>NUCLEOTIDE SEQUENCE [LARGE SCALE GENOMIC DNA]</scope>
    <source>
        <strain evidence="9">cv. IRGC 101232</strain>
    </source>
</reference>
<dbReference type="Pfam" id="PF02148">
    <property type="entry name" value="zf-UBP"/>
    <property type="match status" value="1"/>
</dbReference>
<dbReference type="KEGG" id="obr:102705656"/>
<dbReference type="InterPro" id="IPR038765">
    <property type="entry name" value="Papain-like_cys_pep_sf"/>
</dbReference>
<dbReference type="OrthoDB" id="2020758at2759"/>
<evidence type="ECO:0000259" key="7">
    <source>
        <dbReference type="PROSITE" id="PS50235"/>
    </source>
</evidence>
<dbReference type="InterPro" id="IPR050164">
    <property type="entry name" value="Peptidase_C19"/>
</dbReference>
<dbReference type="InterPro" id="IPR018200">
    <property type="entry name" value="USP_CS"/>
</dbReference>
<feature type="region of interest" description="Disordered" evidence="6">
    <location>
        <begin position="1"/>
        <end position="31"/>
    </location>
</feature>
<keyword evidence="10" id="KW-1185">Reference proteome</keyword>
<dbReference type="Proteomes" id="UP000006038">
    <property type="component" value="Chromosome 8"/>
</dbReference>
<dbReference type="PROSITE" id="PS50235">
    <property type="entry name" value="USP_3"/>
    <property type="match status" value="1"/>
</dbReference>
<gene>
    <name evidence="9" type="primary">LOC102705656</name>
</gene>
<dbReference type="Gramene" id="OB08G28000.1">
    <property type="protein sequence ID" value="OB08G28000.1"/>
    <property type="gene ID" value="OB08G28000"/>
</dbReference>
<accession>J3MUL9</accession>
<dbReference type="GO" id="GO:0005634">
    <property type="term" value="C:nucleus"/>
    <property type="evidence" value="ECO:0007669"/>
    <property type="project" value="TreeGrafter"/>
</dbReference>
<dbReference type="InterPro" id="IPR001607">
    <property type="entry name" value="Znf_UBP"/>
</dbReference>
<evidence type="ECO:0000256" key="3">
    <source>
        <dbReference type="ARBA" id="ARBA00022771"/>
    </source>
</evidence>
<dbReference type="InterPro" id="IPR013083">
    <property type="entry name" value="Znf_RING/FYVE/PHD"/>
</dbReference>
<keyword evidence="3 5" id="KW-0863">Zinc-finger</keyword>
<dbReference type="PROSITE" id="PS50271">
    <property type="entry name" value="ZF_UBP"/>
    <property type="match status" value="1"/>
</dbReference>